<feature type="transmembrane region" description="Helical" evidence="1">
    <location>
        <begin position="202"/>
        <end position="219"/>
    </location>
</feature>
<evidence type="ECO:0000256" key="1">
    <source>
        <dbReference type="SAM" id="Phobius"/>
    </source>
</evidence>
<feature type="transmembrane region" description="Helical" evidence="1">
    <location>
        <begin position="231"/>
        <end position="249"/>
    </location>
</feature>
<keyword evidence="4" id="KW-1185">Reference proteome</keyword>
<evidence type="ECO:0000313" key="3">
    <source>
        <dbReference type="EMBL" id="PYE36515.1"/>
    </source>
</evidence>
<feature type="domain" description="Inositolphosphotransferase Aur1/Ipt1" evidence="2">
    <location>
        <begin position="78"/>
        <end position="217"/>
    </location>
</feature>
<dbReference type="Proteomes" id="UP000247746">
    <property type="component" value="Unassembled WGS sequence"/>
</dbReference>
<keyword evidence="1" id="KW-0812">Transmembrane</keyword>
<keyword evidence="1" id="KW-1133">Transmembrane helix</keyword>
<dbReference type="OrthoDB" id="256494at2"/>
<feature type="transmembrane region" description="Helical" evidence="1">
    <location>
        <begin position="301"/>
        <end position="327"/>
    </location>
</feature>
<gene>
    <name evidence="3" type="ORF">DFP82_1131</name>
</gene>
<organism evidence="3 4">
    <name type="scientific">Psychrobacter fozii</name>
    <dbReference type="NCBI Taxonomy" id="198480"/>
    <lineage>
        <taxon>Bacteria</taxon>
        <taxon>Pseudomonadati</taxon>
        <taxon>Pseudomonadota</taxon>
        <taxon>Gammaproteobacteria</taxon>
        <taxon>Moraxellales</taxon>
        <taxon>Moraxellaceae</taxon>
        <taxon>Psychrobacter</taxon>
    </lineage>
</organism>
<accession>A0A2V4VCQ7</accession>
<dbReference type="InterPro" id="IPR029021">
    <property type="entry name" value="Prot-tyrosine_phosphatase-like"/>
</dbReference>
<feature type="transmembrane region" description="Helical" evidence="1">
    <location>
        <begin position="26"/>
        <end position="45"/>
    </location>
</feature>
<feature type="transmembrane region" description="Helical" evidence="1">
    <location>
        <begin position="148"/>
        <end position="165"/>
    </location>
</feature>
<sequence>MSLNNLSTHLLSTTHALSISTRFRHLCLALAIFYLLYNVTTFYSVSLYESAPSSIHNLATPFDVVIPFMPVMIIPYSWSLILFVVGFFLVRTSTQLSLLTWRLILATVFACLIFYFYPARFSFNRVVPDDWTQFGYQFLQLVDKPFNQLPSLHVTYAILLGVSLWEVVASKNPWISVAYRLLLISICTLIALSTVLTYQHHLLDMLGGAVLAVAVLILSSRIRNALVIKHLALGSIGFLLIAIGGFYLANMSMIVSEVVENLAIIIAAYWLISFTMLACAYQQAKSIQNTRWFQKSNSGRLTVYTWMKFAPIIIIYNGMSFLGQWYFKVFSKGQRHLLTPYAINNRVKVVASPRLRQADLHSHLAHWLFDCTSLEWPSLPEKMPSSVHCQIIVIDLAAEISSHVYHLEVAANGITKMPVHYLYLPLLDLQPLSDVLLKDHIDLFKRLEALTQSAETRAITADNESRVEGHQVKYGQVKDDQVKDSLTTIINFHCVMGLSRSIGVQVLYLLYCGTLTIHNYQSWIEQHYPHAHLTDAYLPQSLVEAVANYKSIEYPTTH</sequence>
<dbReference type="InterPro" id="IPR026841">
    <property type="entry name" value="Aur1/Ipt1"/>
</dbReference>
<keyword evidence="1" id="KW-0472">Membrane</keyword>
<name>A0A2V4VCQ7_9GAMM</name>
<dbReference type="SUPFAM" id="SSF52799">
    <property type="entry name" value="(Phosphotyrosine protein) phosphatases II"/>
    <property type="match status" value="1"/>
</dbReference>
<feature type="transmembrane region" description="Helical" evidence="1">
    <location>
        <begin position="261"/>
        <end position="281"/>
    </location>
</feature>
<reference evidence="3 4" key="1">
    <citation type="submission" date="2018-06" db="EMBL/GenBank/DDBJ databases">
        <title>Genomic Encyclopedia of Type Strains, Phase III (KMG-III): the genomes of soil and plant-associated and newly described type strains.</title>
        <authorList>
            <person name="Whitman W."/>
        </authorList>
    </citation>
    <scope>NUCLEOTIDE SEQUENCE [LARGE SCALE GENOMIC DNA]</scope>
    <source>
        <strain evidence="3 4">CECT 5889</strain>
    </source>
</reference>
<dbReference type="AlphaFoldDB" id="A0A2V4VCQ7"/>
<dbReference type="SUPFAM" id="SSF48317">
    <property type="entry name" value="Acid phosphatase/Vanadium-dependent haloperoxidase"/>
    <property type="match status" value="1"/>
</dbReference>
<proteinExistence type="predicted"/>
<feature type="transmembrane region" description="Helical" evidence="1">
    <location>
        <begin position="177"/>
        <end position="196"/>
    </location>
</feature>
<protein>
    <submittedName>
        <fullName evidence="3">Membrane-associated phospholipid phosphatase</fullName>
    </submittedName>
</protein>
<feature type="transmembrane region" description="Helical" evidence="1">
    <location>
        <begin position="65"/>
        <end position="90"/>
    </location>
</feature>
<feature type="transmembrane region" description="Helical" evidence="1">
    <location>
        <begin position="99"/>
        <end position="117"/>
    </location>
</feature>
<dbReference type="EMBL" id="QJSU01000013">
    <property type="protein sequence ID" value="PYE36515.1"/>
    <property type="molecule type" value="Genomic_DNA"/>
</dbReference>
<comment type="caution">
    <text evidence="3">The sequence shown here is derived from an EMBL/GenBank/DDBJ whole genome shotgun (WGS) entry which is preliminary data.</text>
</comment>
<evidence type="ECO:0000259" key="2">
    <source>
        <dbReference type="Pfam" id="PF14378"/>
    </source>
</evidence>
<dbReference type="InterPro" id="IPR036938">
    <property type="entry name" value="PAP2/HPO_sf"/>
</dbReference>
<dbReference type="Pfam" id="PF14378">
    <property type="entry name" value="PAP2_3"/>
    <property type="match status" value="1"/>
</dbReference>
<evidence type="ECO:0000313" key="4">
    <source>
        <dbReference type="Proteomes" id="UP000247746"/>
    </source>
</evidence>
<dbReference type="Gene3D" id="1.20.144.10">
    <property type="entry name" value="Phosphatidic acid phosphatase type 2/haloperoxidase"/>
    <property type="match status" value="1"/>
</dbReference>